<protein>
    <recommendedName>
        <fullName evidence="4">EamA domain-containing protein</fullName>
    </recommendedName>
</protein>
<name>A0ABS8H1M9_9SPHN</name>
<feature type="transmembrane region" description="Helical" evidence="1">
    <location>
        <begin position="59"/>
        <end position="77"/>
    </location>
</feature>
<keyword evidence="1" id="KW-0812">Transmembrane</keyword>
<sequence length="78" mass="8427">MALIGWILSFTCLFAGLALRQDLPIGGSVTISNLLIIFALLACPIVWRELPIGVSRSQRIIAGLALVFALPIILFPTH</sequence>
<evidence type="ECO:0000313" key="3">
    <source>
        <dbReference type="Proteomes" id="UP001198830"/>
    </source>
</evidence>
<keyword evidence="3" id="KW-1185">Reference proteome</keyword>
<keyword evidence="1" id="KW-1133">Transmembrane helix</keyword>
<gene>
    <name evidence="2" type="ORF">LL253_05795</name>
</gene>
<evidence type="ECO:0008006" key="4">
    <source>
        <dbReference type="Google" id="ProtNLM"/>
    </source>
</evidence>
<dbReference type="EMBL" id="JAJGNP010000003">
    <property type="protein sequence ID" value="MCC4232206.1"/>
    <property type="molecule type" value="Genomic_DNA"/>
</dbReference>
<accession>A0ABS8H1M9</accession>
<feature type="transmembrane region" description="Helical" evidence="1">
    <location>
        <begin position="30"/>
        <end position="47"/>
    </location>
</feature>
<dbReference type="RefSeq" id="WP_228226514.1">
    <property type="nucleotide sequence ID" value="NZ_JAJGNP010000003.1"/>
</dbReference>
<dbReference type="Proteomes" id="UP001198830">
    <property type="component" value="Unassembled WGS sequence"/>
</dbReference>
<keyword evidence="1" id="KW-0472">Membrane</keyword>
<evidence type="ECO:0000313" key="2">
    <source>
        <dbReference type="EMBL" id="MCC4232206.1"/>
    </source>
</evidence>
<comment type="caution">
    <text evidence="2">The sequence shown here is derived from an EMBL/GenBank/DDBJ whole genome shotgun (WGS) entry which is preliminary data.</text>
</comment>
<proteinExistence type="predicted"/>
<organism evidence="2 3">
    <name type="scientific">Sphingobium soli</name>
    <dbReference type="NCBI Taxonomy" id="1591116"/>
    <lineage>
        <taxon>Bacteria</taxon>
        <taxon>Pseudomonadati</taxon>
        <taxon>Pseudomonadota</taxon>
        <taxon>Alphaproteobacteria</taxon>
        <taxon>Sphingomonadales</taxon>
        <taxon>Sphingomonadaceae</taxon>
        <taxon>Sphingobium</taxon>
    </lineage>
</organism>
<evidence type="ECO:0000256" key="1">
    <source>
        <dbReference type="SAM" id="Phobius"/>
    </source>
</evidence>
<reference evidence="2 3" key="1">
    <citation type="submission" date="2021-10" db="EMBL/GenBank/DDBJ databases">
        <title>The diversity and Nitrogen Metabolism of Culturable Nitrate-Utilizing Bacteria Within the Oxygen Minimum Zone of the Changjiang (Yangtze River)Estuary.</title>
        <authorList>
            <person name="Zhang D."/>
            <person name="Zheng J."/>
            <person name="Liu S."/>
            <person name="He W."/>
        </authorList>
    </citation>
    <scope>NUCLEOTIDE SEQUENCE [LARGE SCALE GENOMIC DNA]</scope>
    <source>
        <strain evidence="2 3">FXH275-2</strain>
    </source>
</reference>